<organism evidence="7 8">
    <name type="scientific">Saccoglossus kowalevskii</name>
    <name type="common">Acorn worm</name>
    <dbReference type="NCBI Taxonomy" id="10224"/>
    <lineage>
        <taxon>Eukaryota</taxon>
        <taxon>Metazoa</taxon>
        <taxon>Hemichordata</taxon>
        <taxon>Enteropneusta</taxon>
        <taxon>Harrimaniidae</taxon>
        <taxon>Saccoglossus</taxon>
    </lineage>
</organism>
<keyword evidence="1 6" id="KW-0812">Transmembrane</keyword>
<evidence type="ECO:0000256" key="2">
    <source>
        <dbReference type="ARBA" id="ARBA00022824"/>
    </source>
</evidence>
<feature type="transmembrane region" description="Helical" evidence="6">
    <location>
        <begin position="21"/>
        <end position="39"/>
    </location>
</feature>
<sequence>MKEGNFVASLSRSEDENLSNVLHSLLIYSLLIIFLPLLSYFISKTMIFEGVMSMSNKDALFYGGITAVVVVHVILAAFIKKAWKEDRPRSMIKTD</sequence>
<evidence type="ECO:0000313" key="7">
    <source>
        <dbReference type="Proteomes" id="UP000694865"/>
    </source>
</evidence>
<keyword evidence="3 6" id="KW-1133">Transmembrane helix</keyword>
<proteinExistence type="predicted"/>
<protein>
    <submittedName>
        <fullName evidence="8">Vacuolar ATPase assembly integral membrane protein VMA21-like</fullName>
    </submittedName>
</protein>
<keyword evidence="4 6" id="KW-0472">Membrane</keyword>
<dbReference type="PANTHER" id="PTHR31792">
    <property type="entry name" value="VACUOLAR ATPASE ASSEMBLY INTEGRAL MEMBRANE PROTEIN VMA21"/>
    <property type="match status" value="1"/>
</dbReference>
<dbReference type="PANTHER" id="PTHR31792:SF3">
    <property type="entry name" value="VACUOLAR ATPASE ASSEMBLY INTEGRAL MEMBRANE PROTEIN VMA21"/>
    <property type="match status" value="1"/>
</dbReference>
<dbReference type="InterPro" id="IPR019013">
    <property type="entry name" value="Vma21"/>
</dbReference>
<gene>
    <name evidence="8" type="primary">LOC102803709</name>
</gene>
<dbReference type="Pfam" id="PF09446">
    <property type="entry name" value="VMA21"/>
    <property type="match status" value="1"/>
</dbReference>
<keyword evidence="7" id="KW-1185">Reference proteome</keyword>
<keyword evidence="5" id="KW-0968">Cytoplasmic vesicle</keyword>
<feature type="transmembrane region" description="Helical" evidence="6">
    <location>
        <begin position="59"/>
        <end position="79"/>
    </location>
</feature>
<dbReference type="RefSeq" id="XP_006812708.1">
    <property type="nucleotide sequence ID" value="XM_006812645.1"/>
</dbReference>
<accession>A0ABM0LY67</accession>
<evidence type="ECO:0000256" key="1">
    <source>
        <dbReference type="ARBA" id="ARBA00022692"/>
    </source>
</evidence>
<evidence type="ECO:0000256" key="3">
    <source>
        <dbReference type="ARBA" id="ARBA00022989"/>
    </source>
</evidence>
<dbReference type="GeneID" id="102803709"/>
<evidence type="ECO:0000256" key="6">
    <source>
        <dbReference type="SAM" id="Phobius"/>
    </source>
</evidence>
<evidence type="ECO:0000256" key="4">
    <source>
        <dbReference type="ARBA" id="ARBA00023136"/>
    </source>
</evidence>
<dbReference type="Proteomes" id="UP000694865">
    <property type="component" value="Unplaced"/>
</dbReference>
<evidence type="ECO:0000313" key="8">
    <source>
        <dbReference type="RefSeq" id="XP_006812708.1"/>
    </source>
</evidence>
<evidence type="ECO:0000256" key="5">
    <source>
        <dbReference type="ARBA" id="ARBA00023329"/>
    </source>
</evidence>
<keyword evidence="2" id="KW-0256">Endoplasmic reticulum</keyword>
<reference evidence="8" key="1">
    <citation type="submission" date="2025-08" db="UniProtKB">
        <authorList>
            <consortium name="RefSeq"/>
        </authorList>
    </citation>
    <scope>IDENTIFICATION</scope>
    <source>
        <tissue evidence="8">Testes</tissue>
    </source>
</reference>
<name>A0ABM0LY67_SACKO</name>